<comment type="similarity">
    <text evidence="6">Belongs to the TRAFAC class myosin-kinesin ATPase superfamily. Myosin family.</text>
</comment>
<dbReference type="InterPro" id="IPR001609">
    <property type="entry name" value="Myosin_head_motor_dom-like"/>
</dbReference>
<keyword evidence="3 6" id="KW-0518">Myosin</keyword>
<dbReference type="GO" id="GO:0016020">
    <property type="term" value="C:membrane"/>
    <property type="evidence" value="ECO:0007669"/>
    <property type="project" value="TreeGrafter"/>
</dbReference>
<keyword evidence="1 6" id="KW-0547">Nucleotide-binding</keyword>
<evidence type="ECO:0000256" key="2">
    <source>
        <dbReference type="ARBA" id="ARBA00022840"/>
    </source>
</evidence>
<dbReference type="EMBL" id="MKKU01000115">
    <property type="protein sequence ID" value="RNF23623.1"/>
    <property type="molecule type" value="Genomic_DNA"/>
</dbReference>
<dbReference type="PANTHER" id="PTHR13140">
    <property type="entry name" value="MYOSIN"/>
    <property type="match status" value="1"/>
</dbReference>
<evidence type="ECO:0000256" key="1">
    <source>
        <dbReference type="ARBA" id="ARBA00022741"/>
    </source>
</evidence>
<feature type="domain" description="Myosin motor" evidence="10">
    <location>
        <begin position="68"/>
        <end position="749"/>
    </location>
</feature>
<evidence type="ECO:0000256" key="7">
    <source>
        <dbReference type="SAM" id="Coils"/>
    </source>
</evidence>
<evidence type="ECO:0000256" key="5">
    <source>
        <dbReference type="ARBA" id="ARBA00023203"/>
    </source>
</evidence>
<dbReference type="InterPro" id="IPR000048">
    <property type="entry name" value="IQ_motif_EF-hand-BS"/>
</dbReference>
<reference evidence="11 12" key="1">
    <citation type="journal article" date="2018" name="BMC Genomics">
        <title>Genomic comparison of Trypanosoma conorhini and Trypanosoma rangeli to Trypanosoma cruzi strains of high and low virulence.</title>
        <authorList>
            <person name="Bradwell K.R."/>
            <person name="Koparde V.N."/>
            <person name="Matveyev A.V."/>
            <person name="Serrano M.G."/>
            <person name="Alves J.M."/>
            <person name="Parikh H."/>
            <person name="Huang B."/>
            <person name="Lee V."/>
            <person name="Espinosa-Alvarez O."/>
            <person name="Ortiz P.A."/>
            <person name="Costa-Martins A.G."/>
            <person name="Teixeira M.M."/>
            <person name="Buck G.A."/>
        </authorList>
    </citation>
    <scope>NUCLEOTIDE SEQUENCE [LARGE SCALE GENOMIC DNA]</scope>
    <source>
        <strain evidence="11 12">025E</strain>
    </source>
</reference>
<dbReference type="Gene3D" id="1.10.10.820">
    <property type="match status" value="1"/>
</dbReference>
<dbReference type="GO" id="GO:0016459">
    <property type="term" value="C:myosin complex"/>
    <property type="evidence" value="ECO:0007669"/>
    <property type="project" value="UniProtKB-KW"/>
</dbReference>
<dbReference type="SUPFAM" id="SSF52540">
    <property type="entry name" value="P-loop containing nucleoside triphosphate hydrolases"/>
    <property type="match status" value="1"/>
</dbReference>
<gene>
    <name evidence="11" type="ORF">Tco025E_02845</name>
</gene>
<dbReference type="PANTHER" id="PTHR13140:SF706">
    <property type="entry name" value="DILUTE CLASS UNCONVENTIONAL MYOSIN, ISOFORM C"/>
    <property type="match status" value="1"/>
</dbReference>
<dbReference type="Pfam" id="PF00612">
    <property type="entry name" value="IQ"/>
    <property type="match status" value="1"/>
</dbReference>
<dbReference type="GO" id="GO:0005524">
    <property type="term" value="F:ATP binding"/>
    <property type="evidence" value="ECO:0007669"/>
    <property type="project" value="UniProtKB-UniRule"/>
</dbReference>
<dbReference type="GO" id="GO:0000146">
    <property type="term" value="F:microfilament motor activity"/>
    <property type="evidence" value="ECO:0007669"/>
    <property type="project" value="TreeGrafter"/>
</dbReference>
<comment type="caution">
    <text evidence="11">The sequence shown here is derived from an EMBL/GenBank/DDBJ whole genome shotgun (WGS) entry which is preliminary data.</text>
</comment>
<keyword evidence="4 6" id="KW-0505">Motor protein</keyword>
<feature type="compositionally biased region" description="Polar residues" evidence="8">
    <location>
        <begin position="1136"/>
        <end position="1151"/>
    </location>
</feature>
<name>A0A3S5ITV2_9TRYP</name>
<keyword evidence="9" id="KW-0472">Membrane</keyword>
<sequence length="1189" mass="135382">MNILKTGDNVFFRHPEHSWLCGVIESIAEGGIVCATKDPLRKEVIQNELITVRNPEDVEPLHGDSLNDAPDDLLKLTVLHEAPLLRCLYMRYMNDVVYTNIGAIVVALNPFTFAIPWYQDSQLYKYLHAGRNLNSSNMPSNLMPHAWTQAHVTYYDMVDSNENQCIVVSGESGAGKTEATKIVLKYLGIVSSLSGTKKEQEAALYVGRRLVACSPILECFGNAKTVRNDNSSRFGKFMRVKFNGKHLIAGAETIKYLLEKSRIVSAAQGERVYHSFYLLARAQASMARVLGLGYEKEYASLSSGGTMNNSKYNTENDFNDVCEAMRLIGMTEVELTSVWRVTAAVMTLLNIRFLPEGDGCSIDSKTMKYLRKAIQLLDINEDGLVHEFLTSTRVLPDNEFALKANDVAAAVDIRDAMCKHLYDGLFGWIVDRCNDLCNVENDCNWIGLLDIFGFENFKVNSFEQLCINLTNEHLQYHYNLHIFKRDMDECRMEGVDVTRIKFSDNAGCLRMLTAQGGVFPILDEYCWLGGGTELGFLEKVVHTHEANTFFKKQLVSGETFCVRHYAAEVTYNVMGWIEKNRDNLKDSIKSLVRGSGNSVIARCLPAPIPLSERKKGGSSFTVSGFFRTQLTALMDLISSSNPHWIRCIKPHPGKKPRMFHGREVMNQLESSGVLGTVKIRKAGYPVRVPRDFFCRKYRMCTSVGATDEKVFIQNVLHLACIHTPAQAQIGKGKVFLTAEAFNLLEKVRDQHLLSTALILQRVARGCLARATVYNLFAVFPKAELTRQKLESVTRDLHGKEAHLRRLCEIQEDEAWNALKKLEGKGRLYQEAIEAAKRDRRRLEEKERRKVKEEEHRRLEEARCLREMRHRAAVCIQRYVRGALLRIRLYRELLEKWRAALESGSELACETERAEVRALDSERAVDEKSWVQWLNTMDYLRRKKQQDELRLLEKTSQKTRIRIRELLRREDQMRLRLEVDESDSRFALLSHHQNLIAHYLKAEDERRRRANKLKTKSTGTFRPQPKGIQARAERSAASDARIQKALAEYALSRARSDGEKEARQNTGAAPDCLSPKASTESRIFRQLQKKWLRQQEWINLRDVGQTAENHSRLSMVPNSDDSGLSGPYRTIEASLHSLSPSRHGSSNSTRISMSRLDGRSKAEPSQFLYETECGRNSKSNSIDWDNVFGA</sequence>
<dbReference type="InterPro" id="IPR036961">
    <property type="entry name" value="Kinesin_motor_dom_sf"/>
</dbReference>
<dbReference type="Proteomes" id="UP000284403">
    <property type="component" value="Unassembled WGS sequence"/>
</dbReference>
<dbReference type="PRINTS" id="PR00193">
    <property type="entry name" value="MYOSINHEAVY"/>
</dbReference>
<protein>
    <submittedName>
        <fullName evidence="11">Putative myosin heavy chain</fullName>
    </submittedName>
</protein>
<evidence type="ECO:0000256" key="3">
    <source>
        <dbReference type="ARBA" id="ARBA00023123"/>
    </source>
</evidence>
<dbReference type="Gene3D" id="1.20.120.720">
    <property type="entry name" value="Myosin VI head, motor domain, U50 subdomain"/>
    <property type="match status" value="1"/>
</dbReference>
<dbReference type="InterPro" id="IPR027417">
    <property type="entry name" value="P-loop_NTPase"/>
</dbReference>
<dbReference type="OrthoDB" id="6108017at2759"/>
<accession>A0A3S5ITV2</accession>
<dbReference type="Gene3D" id="1.20.58.530">
    <property type="match status" value="1"/>
</dbReference>
<dbReference type="Pfam" id="PF00063">
    <property type="entry name" value="Myosin_head"/>
    <property type="match status" value="1"/>
</dbReference>
<dbReference type="GO" id="GO:0051015">
    <property type="term" value="F:actin filament binding"/>
    <property type="evidence" value="ECO:0007669"/>
    <property type="project" value="TreeGrafter"/>
</dbReference>
<dbReference type="SMART" id="SM00242">
    <property type="entry name" value="MYSc"/>
    <property type="match status" value="1"/>
</dbReference>
<feature type="coiled-coil region" evidence="7">
    <location>
        <begin position="818"/>
        <end position="862"/>
    </location>
</feature>
<evidence type="ECO:0000313" key="12">
    <source>
        <dbReference type="Proteomes" id="UP000284403"/>
    </source>
</evidence>
<evidence type="ECO:0000256" key="4">
    <source>
        <dbReference type="ARBA" id="ARBA00023175"/>
    </source>
</evidence>
<dbReference type="GO" id="GO:0007015">
    <property type="term" value="P:actin filament organization"/>
    <property type="evidence" value="ECO:0007669"/>
    <property type="project" value="TreeGrafter"/>
</dbReference>
<dbReference type="Gene3D" id="3.40.850.10">
    <property type="entry name" value="Kinesin motor domain"/>
    <property type="match status" value="1"/>
</dbReference>
<evidence type="ECO:0000256" key="9">
    <source>
        <dbReference type="SAM" id="Phobius"/>
    </source>
</evidence>
<keyword evidence="7" id="KW-0175">Coiled coil</keyword>
<evidence type="ECO:0000256" key="6">
    <source>
        <dbReference type="PROSITE-ProRule" id="PRU00782"/>
    </source>
</evidence>
<keyword evidence="9" id="KW-0812">Transmembrane</keyword>
<feature type="region of interest" description="Disordered" evidence="8">
    <location>
        <begin position="1136"/>
        <end position="1162"/>
    </location>
</feature>
<feature type="transmembrane region" description="Helical" evidence="9">
    <location>
        <begin position="96"/>
        <end position="118"/>
    </location>
</feature>
<keyword evidence="9" id="KW-1133">Transmembrane helix</keyword>
<dbReference type="GeneID" id="40316456"/>
<organism evidence="11 12">
    <name type="scientific">Trypanosoma conorhini</name>
    <dbReference type="NCBI Taxonomy" id="83891"/>
    <lineage>
        <taxon>Eukaryota</taxon>
        <taxon>Discoba</taxon>
        <taxon>Euglenozoa</taxon>
        <taxon>Kinetoplastea</taxon>
        <taxon>Metakinetoplastina</taxon>
        <taxon>Trypanosomatida</taxon>
        <taxon>Trypanosomatidae</taxon>
        <taxon>Trypanosoma</taxon>
    </lineage>
</organism>
<feature type="binding site" evidence="6">
    <location>
        <begin position="170"/>
        <end position="177"/>
    </location>
    <ligand>
        <name>ATP</name>
        <dbReference type="ChEBI" id="CHEBI:30616"/>
    </ligand>
</feature>
<feature type="compositionally biased region" description="Basic and acidic residues" evidence="8">
    <location>
        <begin position="1053"/>
        <end position="1062"/>
    </location>
</feature>
<dbReference type="CDD" id="cd00124">
    <property type="entry name" value="MYSc"/>
    <property type="match status" value="1"/>
</dbReference>
<evidence type="ECO:0000259" key="10">
    <source>
        <dbReference type="PROSITE" id="PS51456"/>
    </source>
</evidence>
<dbReference type="Gene3D" id="1.20.5.4820">
    <property type="match status" value="1"/>
</dbReference>
<dbReference type="RefSeq" id="XP_029230195.1">
    <property type="nucleotide sequence ID" value="XM_029369768.1"/>
</dbReference>
<dbReference type="GO" id="GO:0005737">
    <property type="term" value="C:cytoplasm"/>
    <property type="evidence" value="ECO:0007669"/>
    <property type="project" value="TreeGrafter"/>
</dbReference>
<keyword evidence="5 6" id="KW-0009">Actin-binding</keyword>
<feature type="region of interest" description="Disordered" evidence="8">
    <location>
        <begin position="1011"/>
        <end position="1036"/>
    </location>
</feature>
<feature type="region of interest" description="Actin-binding" evidence="6">
    <location>
        <begin position="630"/>
        <end position="652"/>
    </location>
</feature>
<dbReference type="PROSITE" id="PS51456">
    <property type="entry name" value="MYOSIN_MOTOR"/>
    <property type="match status" value="1"/>
</dbReference>
<dbReference type="PROSITE" id="PS50096">
    <property type="entry name" value="IQ"/>
    <property type="match status" value="1"/>
</dbReference>
<feature type="region of interest" description="Disordered" evidence="8">
    <location>
        <begin position="1052"/>
        <end position="1077"/>
    </location>
</feature>
<evidence type="ECO:0000256" key="8">
    <source>
        <dbReference type="SAM" id="MobiDB-lite"/>
    </source>
</evidence>
<keyword evidence="12" id="KW-1185">Reference proteome</keyword>
<keyword evidence="2 6" id="KW-0067">ATP-binding</keyword>
<dbReference type="AlphaFoldDB" id="A0A3S5ITV2"/>
<proteinExistence type="inferred from homology"/>
<evidence type="ECO:0000313" key="11">
    <source>
        <dbReference type="EMBL" id="RNF23623.1"/>
    </source>
</evidence>